<gene>
    <name evidence="4" type="ORF">HHL27_09380</name>
</gene>
<name>A0A7Y0GAF8_9SPHN</name>
<accession>A0A7Y0GAF8</accession>
<feature type="domain" description="Multidrug resistance protein MdtA-like barrel-sandwich hybrid" evidence="2">
    <location>
        <begin position="60"/>
        <end position="264"/>
    </location>
</feature>
<dbReference type="Gene3D" id="1.10.287.470">
    <property type="entry name" value="Helix hairpin bin"/>
    <property type="match status" value="1"/>
</dbReference>
<dbReference type="EMBL" id="JABBGM010000003">
    <property type="protein sequence ID" value="NML93879.1"/>
    <property type="molecule type" value="Genomic_DNA"/>
</dbReference>
<sequence length="370" mass="38663">MADETLTADDGNSAGVGKKRFPRALLVAGVAAVVATGGIIWLTASPAAETTDNAYVAADTTTIAPRIRGFVAKVLVRDNQQVKAGDPLVVIEGREFDARLESALAELAQADANVAAAKAALSSQSVSVSLAQARVSASQSALKAASAEEGRALSDRRRNEALAQSGAIAARDIEAAQSTAIGAQSSAEQARSDIIVKQREVALASARRPELEAALQQALSARARAQAAVTLARQDSGYTFIRAPIDGVVGNKKVRVGDYVQPGTYLLGLVPQSEVYVVANYKETQTERMHPGQAVTVKVDALGDTQLRGKVESLAPGTASSFALLPFEPGTGNFTKIVQRVPVRISLEQGQKVAMLRPGLSVTARVEVAR</sequence>
<dbReference type="PANTHER" id="PTHR30386">
    <property type="entry name" value="MEMBRANE FUSION SUBUNIT OF EMRAB-TOLC MULTIDRUG EFFLUX PUMP"/>
    <property type="match status" value="1"/>
</dbReference>
<dbReference type="Proteomes" id="UP000583556">
    <property type="component" value="Unassembled WGS sequence"/>
</dbReference>
<keyword evidence="1" id="KW-1133">Transmembrane helix</keyword>
<evidence type="ECO:0000259" key="2">
    <source>
        <dbReference type="Pfam" id="PF25917"/>
    </source>
</evidence>
<feature type="domain" description="p-hydroxybenzoic acid efflux pump subunit AaeA-like beta-barrel" evidence="3">
    <location>
        <begin position="275"/>
        <end position="366"/>
    </location>
</feature>
<keyword evidence="5" id="KW-1185">Reference proteome</keyword>
<evidence type="ECO:0000259" key="3">
    <source>
        <dbReference type="Pfam" id="PF25963"/>
    </source>
</evidence>
<dbReference type="Pfam" id="PF25963">
    <property type="entry name" value="Beta-barrel_AAEA"/>
    <property type="match status" value="1"/>
</dbReference>
<dbReference type="GO" id="GO:0055085">
    <property type="term" value="P:transmembrane transport"/>
    <property type="evidence" value="ECO:0007669"/>
    <property type="project" value="InterPro"/>
</dbReference>
<dbReference type="PANTHER" id="PTHR30386:SF24">
    <property type="entry name" value="MULTIDRUG RESISTANCE EFFLUX PUMP"/>
    <property type="match status" value="1"/>
</dbReference>
<dbReference type="RefSeq" id="WP_169493141.1">
    <property type="nucleotide sequence ID" value="NZ_JABBGM010000003.1"/>
</dbReference>
<protein>
    <submittedName>
        <fullName evidence="4">HlyD family secretion protein</fullName>
    </submittedName>
</protein>
<dbReference type="InterPro" id="IPR058625">
    <property type="entry name" value="MdtA-like_BSH"/>
</dbReference>
<keyword evidence="1" id="KW-0472">Membrane</keyword>
<organism evidence="4 5">
    <name type="scientific">Novosphingobium olei</name>
    <dbReference type="NCBI Taxonomy" id="2728851"/>
    <lineage>
        <taxon>Bacteria</taxon>
        <taxon>Pseudomonadati</taxon>
        <taxon>Pseudomonadota</taxon>
        <taxon>Alphaproteobacteria</taxon>
        <taxon>Sphingomonadales</taxon>
        <taxon>Sphingomonadaceae</taxon>
        <taxon>Novosphingobium</taxon>
    </lineage>
</organism>
<dbReference type="InterPro" id="IPR058634">
    <property type="entry name" value="AaeA-lik-b-barrel"/>
</dbReference>
<keyword evidence="1" id="KW-0812">Transmembrane</keyword>
<evidence type="ECO:0000313" key="5">
    <source>
        <dbReference type="Proteomes" id="UP000583556"/>
    </source>
</evidence>
<reference evidence="4 5" key="1">
    <citation type="submission" date="2020-04" db="EMBL/GenBank/DDBJ databases">
        <title>Novosphingobium sp. TW-4 isolated from soil.</title>
        <authorList>
            <person name="Dahal R.H."/>
            <person name="Chaudhary D.K."/>
        </authorList>
    </citation>
    <scope>NUCLEOTIDE SEQUENCE [LARGE SCALE GENOMIC DNA]</scope>
    <source>
        <strain evidence="4 5">TW-4</strain>
    </source>
</reference>
<feature type="transmembrane region" description="Helical" evidence="1">
    <location>
        <begin position="24"/>
        <end position="44"/>
    </location>
</feature>
<dbReference type="Gene3D" id="2.40.50.100">
    <property type="match status" value="1"/>
</dbReference>
<comment type="caution">
    <text evidence="4">The sequence shown here is derived from an EMBL/GenBank/DDBJ whole genome shotgun (WGS) entry which is preliminary data.</text>
</comment>
<dbReference type="PRINTS" id="PR01490">
    <property type="entry name" value="RTXTOXIND"/>
</dbReference>
<dbReference type="Gene3D" id="2.40.30.170">
    <property type="match status" value="1"/>
</dbReference>
<dbReference type="Pfam" id="PF25917">
    <property type="entry name" value="BSH_RND"/>
    <property type="match status" value="1"/>
</dbReference>
<dbReference type="SUPFAM" id="SSF111369">
    <property type="entry name" value="HlyD-like secretion proteins"/>
    <property type="match status" value="2"/>
</dbReference>
<dbReference type="AlphaFoldDB" id="A0A7Y0GAF8"/>
<dbReference type="InterPro" id="IPR050739">
    <property type="entry name" value="MFP"/>
</dbReference>
<proteinExistence type="predicted"/>
<evidence type="ECO:0000313" key="4">
    <source>
        <dbReference type="EMBL" id="NML93879.1"/>
    </source>
</evidence>
<evidence type="ECO:0000256" key="1">
    <source>
        <dbReference type="SAM" id="Phobius"/>
    </source>
</evidence>